<keyword evidence="1" id="KW-0812">Transmembrane</keyword>
<reference evidence="2 3" key="1">
    <citation type="submission" date="2019-11" db="EMBL/GenBank/DDBJ databases">
        <title>Genome sequences of 17 halophilic strains isolated from different environments.</title>
        <authorList>
            <person name="Furrow R.E."/>
        </authorList>
    </citation>
    <scope>NUCLEOTIDE SEQUENCE [LARGE SCALE GENOMIC DNA]</scope>
    <source>
        <strain evidence="2 3">22506_14_FS</strain>
    </source>
</reference>
<keyword evidence="1" id="KW-1133">Transmembrane helix</keyword>
<dbReference type="EMBL" id="WMEY01000002">
    <property type="protein sequence ID" value="MYL63280.1"/>
    <property type="molecule type" value="Genomic_DNA"/>
</dbReference>
<evidence type="ECO:0000256" key="1">
    <source>
        <dbReference type="SAM" id="Phobius"/>
    </source>
</evidence>
<protein>
    <submittedName>
        <fullName evidence="2">Uncharacterized protein</fullName>
    </submittedName>
</protein>
<gene>
    <name evidence="2" type="ORF">GLW07_07915</name>
</gene>
<sequence>MTFLMYFVIFFVVFMVVKGVLNLFKGQKMDRITVIGGLVLALIYSIILTIVKG</sequence>
<dbReference type="AlphaFoldDB" id="A0A845EXJ2"/>
<evidence type="ECO:0000313" key="2">
    <source>
        <dbReference type="EMBL" id="MYL63280.1"/>
    </source>
</evidence>
<feature type="transmembrane region" description="Helical" evidence="1">
    <location>
        <begin position="31"/>
        <end position="51"/>
    </location>
</feature>
<accession>A0A845EXJ2</accession>
<dbReference type="RefSeq" id="WP_159782922.1">
    <property type="nucleotide sequence ID" value="NZ_CP125299.1"/>
</dbReference>
<comment type="caution">
    <text evidence="2">The sequence shown here is derived from an EMBL/GenBank/DDBJ whole genome shotgun (WGS) entry which is preliminary data.</text>
</comment>
<evidence type="ECO:0000313" key="3">
    <source>
        <dbReference type="Proteomes" id="UP000447833"/>
    </source>
</evidence>
<organism evidence="2 3">
    <name type="scientific">Guptibacillus hwajinpoensis</name>
    <dbReference type="NCBI Taxonomy" id="208199"/>
    <lineage>
        <taxon>Bacteria</taxon>
        <taxon>Bacillati</taxon>
        <taxon>Bacillota</taxon>
        <taxon>Bacilli</taxon>
        <taxon>Bacillales</taxon>
        <taxon>Guptibacillaceae</taxon>
        <taxon>Guptibacillus</taxon>
    </lineage>
</organism>
<dbReference type="Proteomes" id="UP000447833">
    <property type="component" value="Unassembled WGS sequence"/>
</dbReference>
<name>A0A845EXJ2_9BACL</name>
<proteinExistence type="predicted"/>
<feature type="transmembrane region" description="Helical" evidence="1">
    <location>
        <begin position="6"/>
        <end position="24"/>
    </location>
</feature>
<keyword evidence="1" id="KW-0472">Membrane</keyword>